<dbReference type="EMBL" id="CAESPC010000057">
    <property type="protein sequence ID" value="CAB4366873.1"/>
    <property type="molecule type" value="Genomic_DNA"/>
</dbReference>
<reference evidence="2" key="1">
    <citation type="submission" date="2020-05" db="EMBL/GenBank/DDBJ databases">
        <authorList>
            <person name="Chiriac C."/>
            <person name="Salcher M."/>
            <person name="Ghai R."/>
            <person name="Kavagutti S V."/>
        </authorList>
    </citation>
    <scope>NUCLEOTIDE SEQUENCE</scope>
</reference>
<organism evidence="2">
    <name type="scientific">freshwater metagenome</name>
    <dbReference type="NCBI Taxonomy" id="449393"/>
    <lineage>
        <taxon>unclassified sequences</taxon>
        <taxon>metagenomes</taxon>
        <taxon>ecological metagenomes</taxon>
    </lineage>
</organism>
<proteinExistence type="predicted"/>
<sequence length="118" mass="12568">MGSPKVASPACFSVFPVLTTSAIKSATPRRTLLSTAPSSRTTEAEIPKSLKHFSTNPGYAVATRFPEISFSFQLCDAGAANRKVEEPKSSERISCAEAPESIRRSRPVIPASSSPEPT</sequence>
<protein>
    <submittedName>
        <fullName evidence="2">Unannotated protein</fullName>
    </submittedName>
</protein>
<gene>
    <name evidence="2" type="ORF">UFOPK4180_00465</name>
</gene>
<accession>A0A6J6ADM2</accession>
<feature type="region of interest" description="Disordered" evidence="1">
    <location>
        <begin position="83"/>
        <end position="118"/>
    </location>
</feature>
<name>A0A6J6ADM2_9ZZZZ</name>
<evidence type="ECO:0000313" key="2">
    <source>
        <dbReference type="EMBL" id="CAB4366873.1"/>
    </source>
</evidence>
<evidence type="ECO:0000256" key="1">
    <source>
        <dbReference type="SAM" id="MobiDB-lite"/>
    </source>
</evidence>
<dbReference type="AlphaFoldDB" id="A0A6J6ADM2"/>